<gene>
    <name evidence="1" type="ORF">SAMN04489740_2659</name>
</gene>
<dbReference type="CDD" id="cd07067">
    <property type="entry name" value="HP_PGM_like"/>
    <property type="match status" value="1"/>
</dbReference>
<dbReference type="STRING" id="656366.AS189_00480"/>
<reference evidence="1 2" key="1">
    <citation type="submission" date="2016-10" db="EMBL/GenBank/DDBJ databases">
        <authorList>
            <person name="de Groot N.N."/>
        </authorList>
    </citation>
    <scope>NUCLEOTIDE SEQUENCE [LARGE SCALE GENOMIC DNA]</scope>
    <source>
        <strain evidence="1 2">DSM 22274</strain>
    </source>
</reference>
<dbReference type="Proteomes" id="UP000182725">
    <property type="component" value="Unassembled WGS sequence"/>
</dbReference>
<protein>
    <submittedName>
        <fullName evidence="1">Phosphohistidine phosphatase</fullName>
    </submittedName>
</protein>
<dbReference type="KEGG" id="arw:MB46_18745"/>
<dbReference type="SUPFAM" id="SSF53254">
    <property type="entry name" value="Phosphoglycerate mutase-like"/>
    <property type="match status" value="1"/>
</dbReference>
<dbReference type="PANTHER" id="PTHR47623:SF1">
    <property type="entry name" value="OS09G0287300 PROTEIN"/>
    <property type="match status" value="1"/>
</dbReference>
<dbReference type="EMBL" id="FNTV01000001">
    <property type="protein sequence ID" value="SEE81787.1"/>
    <property type="molecule type" value="Genomic_DNA"/>
</dbReference>
<dbReference type="InterPro" id="IPR013078">
    <property type="entry name" value="His_Pase_superF_clade-1"/>
</dbReference>
<dbReference type="RefSeq" id="WP_044575705.1">
    <property type="nucleotide sequence ID" value="NZ_CP013745.1"/>
</dbReference>
<dbReference type="PANTHER" id="PTHR47623">
    <property type="entry name" value="OS09G0287300 PROTEIN"/>
    <property type="match status" value="1"/>
</dbReference>
<accession>A0A0U3RDQ1</accession>
<accession>A0A1H5LZ81</accession>
<dbReference type="Pfam" id="PF00300">
    <property type="entry name" value="His_Phos_1"/>
    <property type="match status" value="1"/>
</dbReference>
<dbReference type="Gene3D" id="3.40.50.1240">
    <property type="entry name" value="Phosphoglycerate mutase-like"/>
    <property type="match status" value="1"/>
</dbReference>
<organism evidence="1 2">
    <name type="scientific">Arthrobacter alpinus</name>
    <dbReference type="NCBI Taxonomy" id="656366"/>
    <lineage>
        <taxon>Bacteria</taxon>
        <taxon>Bacillati</taxon>
        <taxon>Actinomycetota</taxon>
        <taxon>Actinomycetes</taxon>
        <taxon>Micrococcales</taxon>
        <taxon>Micrococcaceae</taxon>
        <taxon>Arthrobacter</taxon>
    </lineage>
</organism>
<dbReference type="eggNOG" id="COG2062">
    <property type="taxonomic scope" value="Bacteria"/>
</dbReference>
<dbReference type="OrthoDB" id="9810154at2"/>
<evidence type="ECO:0000313" key="2">
    <source>
        <dbReference type="Proteomes" id="UP000182725"/>
    </source>
</evidence>
<dbReference type="AlphaFoldDB" id="A0A0U3RDQ1"/>
<proteinExistence type="predicted"/>
<dbReference type="InterPro" id="IPR029033">
    <property type="entry name" value="His_PPase_superfam"/>
</dbReference>
<evidence type="ECO:0000313" key="1">
    <source>
        <dbReference type="EMBL" id="SEE81787.1"/>
    </source>
</evidence>
<name>A0A0U3RDQ1_9MICC</name>
<sequence>MSEHHIKRLILMRHAKAAFPLGVDDHDRPLAQRGHTEAPLAGKWLVDNGVVPDFILCSSALRTRQTCTWVCQQLGDKAPTPKLESGLYAAGATSMLSVINHVPETVNTLMVISHMPGVQSLALRLASRDSDQDAYMDLASGFPTSAFAVLEHSGDWASLDGQDAQLNSFVVPR</sequence>